<dbReference type="InterPro" id="IPR021109">
    <property type="entry name" value="Peptidase_aspartic_dom_sf"/>
</dbReference>
<evidence type="ECO:0000313" key="2">
    <source>
        <dbReference type="Proteomes" id="UP001165287"/>
    </source>
</evidence>
<sequence>MKRMELWLKNVIYRISGVGGFESIFSKRVDSIKIGSTEVNHFAIEFANRDYGYDLDGIIRLDFLQQVGAVINFGNLTISTKVNM</sequence>
<protein>
    <submittedName>
        <fullName evidence="1">Uncharacterized protein</fullName>
    </submittedName>
</protein>
<keyword evidence="2" id="KW-1185">Reference proteome</keyword>
<name>A0ABS7UMN5_9BACI</name>
<reference evidence="1" key="1">
    <citation type="submission" date="2024-05" db="EMBL/GenBank/DDBJ databases">
        <title>Metabacillus sp. nov., isolated from the rhizosphere soil of tomato plants.</title>
        <authorList>
            <person name="Ma R."/>
        </authorList>
    </citation>
    <scope>NUCLEOTIDE SEQUENCE</scope>
    <source>
        <strain evidence="1">DBTR6</strain>
    </source>
</reference>
<dbReference type="EMBL" id="JAIQUM010000007">
    <property type="protein sequence ID" value="MBZ5749573.1"/>
    <property type="molecule type" value="Genomic_DNA"/>
</dbReference>
<organism evidence="1 2">
    <name type="scientific">Metabacillus rhizolycopersici</name>
    <dbReference type="NCBI Taxonomy" id="2875709"/>
    <lineage>
        <taxon>Bacteria</taxon>
        <taxon>Bacillati</taxon>
        <taxon>Bacillota</taxon>
        <taxon>Bacilli</taxon>
        <taxon>Bacillales</taxon>
        <taxon>Bacillaceae</taxon>
        <taxon>Metabacillus</taxon>
    </lineage>
</organism>
<dbReference type="Proteomes" id="UP001165287">
    <property type="component" value="Unassembled WGS sequence"/>
</dbReference>
<dbReference type="Gene3D" id="2.40.70.10">
    <property type="entry name" value="Acid Proteases"/>
    <property type="match status" value="1"/>
</dbReference>
<evidence type="ECO:0000313" key="1">
    <source>
        <dbReference type="EMBL" id="MBZ5749573.1"/>
    </source>
</evidence>
<comment type="caution">
    <text evidence="1">The sequence shown here is derived from an EMBL/GenBank/DDBJ whole genome shotgun (WGS) entry which is preliminary data.</text>
</comment>
<dbReference type="RefSeq" id="WP_224137373.1">
    <property type="nucleotide sequence ID" value="NZ_JAIQUM010000007.1"/>
</dbReference>
<accession>A0ABS7UMN5</accession>
<proteinExistence type="predicted"/>
<gene>
    <name evidence="1" type="ORF">K9V48_04785</name>
</gene>